<sequence>MIDNEQMPFGRYYKFDIVGKIKADAVAGKDITNVANQSAQFYNPVKGGNEVPPPPPSEKRVNKVKPEPANIELKVTKRLEGGELKGGDFTFVLTDLANPDQPVQQATNDANGNVKFLPIKYKEVGTHSYLVTEKVGTEQNVKYDTMSIVVNVDVTKDEATGNLKTNVKYVSTGGNSIGSNDTEFNNTITPPPPVVPPTPKYQPEKFDLSVEKFDLTGHKLLDDDSELANKYADTNKDPYADKSDNNEPENINTKELNRGDKIVYQVWLDTTKLTAENKINKLGITDDYDETNVDVSDIKAYDGVTGQDVTHLFDIVNNNGVITATSKESLVKDHVIDNEQMPFGRYYKFDIVGKIKADAVAGKDITNVANQSVQFFNPVKGGNEVPPPPPSEKRVNKVKPAPADIELKVTKKLEGGQLKGGDFTFVLTDLDNPNQVVQEVTNDANGIVKFSTMKYKEVGTHSYLVTEKLGTDANVDYDAMNIVVNVNVTKDEATGNLKAAVKYVSTGGKSIGANDTEFNNTVKPPVPPTPVFQPEKFDLSVEKFDVTGHKLLDDDSELANKYADTNNNPYADQSSNNEPENINTKALNRGDKIVYQVWLDTTQLTAANKINKLGITDDYDESSVAVQSIKAYDGITGKDVTHLFDITNENGVITATSKESLVKDHVLDNEQIPFGRYYKFDIVGVIKGDAKANKDITNVANQSVQFYNPVKGGNEVPPPKPSEKRVNKVKPVPANFEFKVTKKLEGGQLKGGDYTFILTDLNNPDHPVQLATNDANGKVNFLPIKFNKVGTYSYLITEKVGTEANVDYDTMSIVATVVVTENPTTGDLQATVNYISTGGKAVGLNDTEFNNKVKPPKPGKPPVHPPHHPPKTPEKPPVTPPGNPPEKPGVPPTHHVPPTPEQPNKPKHLPKTGSEETNTNAPLLATMFAGLGSILLFGRRRKKEDK</sequence>
<comment type="subcellular location">
    <subcellularLocation>
        <location evidence="1">Secreted</location>
        <location evidence="1">Cell wall</location>
        <topology evidence="1">Peptidoglycan-anchor</topology>
    </subcellularLocation>
</comment>
<keyword evidence="5" id="KW-0732">Signal</keyword>
<evidence type="ECO:0000256" key="6">
    <source>
        <dbReference type="ARBA" id="ARBA00023088"/>
    </source>
</evidence>
<feature type="domain" description="Gram-positive cocci surface proteins LPxTG" evidence="8">
    <location>
        <begin position="909"/>
        <end position="946"/>
    </location>
</feature>
<evidence type="ECO:0000313" key="9">
    <source>
        <dbReference type="EMBL" id="SUM45250.1"/>
    </source>
</evidence>
<dbReference type="Gene3D" id="2.60.40.3050">
    <property type="match status" value="3"/>
</dbReference>
<accession>A0A380G4I1</accession>
<feature type="compositionally biased region" description="Basic and acidic residues" evidence="7">
    <location>
        <begin position="233"/>
        <end position="245"/>
    </location>
</feature>
<dbReference type="EMBL" id="SRLS01000006">
    <property type="protein sequence ID" value="TGE17922.1"/>
    <property type="molecule type" value="Genomic_DNA"/>
</dbReference>
<dbReference type="Proteomes" id="UP000254047">
    <property type="component" value="Unassembled WGS sequence"/>
</dbReference>
<dbReference type="AlphaFoldDB" id="A0A380G4I1"/>
<dbReference type="NCBIfam" id="TIGR04228">
    <property type="entry name" value="isopep_sspB_C2"/>
    <property type="match status" value="2"/>
</dbReference>
<evidence type="ECO:0000259" key="8">
    <source>
        <dbReference type="PROSITE" id="PS50847"/>
    </source>
</evidence>
<dbReference type="InterPro" id="IPR022464">
    <property type="entry name" value="Strep_pil_isopept_link"/>
</dbReference>
<gene>
    <name evidence="9" type="primary">sdrD</name>
    <name evidence="10" type="ORF">BJR09_05205</name>
    <name evidence="9" type="ORF">NCTC13830_02671</name>
</gene>
<evidence type="ECO:0000256" key="7">
    <source>
        <dbReference type="SAM" id="MobiDB-lite"/>
    </source>
</evidence>
<dbReference type="EMBL" id="UHDO01000001">
    <property type="protein sequence ID" value="SUM45250.1"/>
    <property type="molecule type" value="Genomic_DNA"/>
</dbReference>
<evidence type="ECO:0000256" key="3">
    <source>
        <dbReference type="ARBA" id="ARBA00022525"/>
    </source>
</evidence>
<dbReference type="InterPro" id="IPR026345">
    <property type="entry name" value="Adh_isopep-form_adh_dom"/>
</dbReference>
<dbReference type="NCBIfam" id="TIGR01167">
    <property type="entry name" value="LPXTG_anchor"/>
    <property type="match status" value="1"/>
</dbReference>
<evidence type="ECO:0000313" key="12">
    <source>
        <dbReference type="Proteomes" id="UP000297598"/>
    </source>
</evidence>
<organism evidence="9 11">
    <name type="scientific">Staphylococcus petrasii</name>
    <dbReference type="NCBI Taxonomy" id="1276936"/>
    <lineage>
        <taxon>Bacteria</taxon>
        <taxon>Bacillati</taxon>
        <taxon>Bacillota</taxon>
        <taxon>Bacilli</taxon>
        <taxon>Bacillales</taxon>
        <taxon>Staphylococcaceae</taxon>
        <taxon>Staphylococcus</taxon>
    </lineage>
</organism>
<evidence type="ECO:0000313" key="10">
    <source>
        <dbReference type="EMBL" id="TGE17922.1"/>
    </source>
</evidence>
<feature type="compositionally biased region" description="Polar residues" evidence="7">
    <location>
        <begin position="563"/>
        <end position="582"/>
    </location>
</feature>
<dbReference type="Gene3D" id="2.60.40.740">
    <property type="match status" value="2"/>
</dbReference>
<evidence type="ECO:0000256" key="5">
    <source>
        <dbReference type="ARBA" id="ARBA00022729"/>
    </source>
</evidence>
<dbReference type="PANTHER" id="PTHR13037">
    <property type="entry name" value="FORMIN"/>
    <property type="match status" value="1"/>
</dbReference>
<keyword evidence="3" id="KW-0964">Secreted</keyword>
<keyword evidence="12" id="KW-1185">Reference proteome</keyword>
<feature type="region of interest" description="Disordered" evidence="7">
    <location>
        <begin position="43"/>
        <end position="63"/>
    </location>
</feature>
<feature type="region of interest" description="Disordered" evidence="7">
    <location>
        <begin position="560"/>
        <end position="582"/>
    </location>
</feature>
<evidence type="ECO:0000256" key="2">
    <source>
        <dbReference type="ARBA" id="ARBA00022512"/>
    </source>
</evidence>
<dbReference type="PANTHER" id="PTHR13037:SF24">
    <property type="entry name" value="POLYCOMB PROTEIN PCL-RELATED"/>
    <property type="match status" value="1"/>
</dbReference>
<reference evidence="9 11" key="1">
    <citation type="submission" date="2018-06" db="EMBL/GenBank/DDBJ databases">
        <authorList>
            <consortium name="Pathogen Informatics"/>
            <person name="Doyle S."/>
        </authorList>
    </citation>
    <scope>NUCLEOTIDE SEQUENCE [LARGE SCALE GENOMIC DNA]</scope>
    <source>
        <strain evidence="9 11">NCTC13830</strain>
    </source>
</reference>
<dbReference type="NCBIfam" id="TIGR03786">
    <property type="entry name" value="strep_pil_rpt"/>
    <property type="match status" value="3"/>
</dbReference>
<dbReference type="PROSITE" id="PS50847">
    <property type="entry name" value="GRAM_POS_ANCHORING"/>
    <property type="match status" value="1"/>
</dbReference>
<dbReference type="Pfam" id="PF12892">
    <property type="entry name" value="FctA"/>
    <property type="match status" value="3"/>
</dbReference>
<dbReference type="InterPro" id="IPR019931">
    <property type="entry name" value="LPXTG_anchor"/>
</dbReference>
<dbReference type="Pfam" id="PF17998">
    <property type="entry name" value="AgI_II_C2"/>
    <property type="match status" value="2"/>
</dbReference>
<keyword evidence="2" id="KW-0134">Cell wall</keyword>
<keyword evidence="6" id="KW-0572">Peptidoglycan-anchor</keyword>
<dbReference type="InterPro" id="IPR038174">
    <property type="entry name" value="Strep_pil_link_sf"/>
</dbReference>
<feature type="region of interest" description="Disordered" evidence="7">
    <location>
        <begin position="231"/>
        <end position="254"/>
    </location>
</feature>
<keyword evidence="4" id="KW-0945">Host-virus interaction</keyword>
<protein>
    <submittedName>
        <fullName evidence="10">LPXTG cell wall anchor domain-containing protein</fullName>
    </submittedName>
    <submittedName>
        <fullName evidence="9">LPXTG surface protein</fullName>
    </submittedName>
</protein>
<dbReference type="RefSeq" id="WP_103297297.1">
    <property type="nucleotide sequence ID" value="NZ_PPQT01000017.1"/>
</dbReference>
<dbReference type="Proteomes" id="UP000297598">
    <property type="component" value="Unassembled WGS sequence"/>
</dbReference>
<reference evidence="10 12" key="2">
    <citation type="submission" date="2019-04" db="EMBL/GenBank/DDBJ databases">
        <title>Genomic characterization of Staphylococcus petrasii strains.</title>
        <authorList>
            <person name="Vrbovska V."/>
            <person name="Kovarovic V."/>
            <person name="Maslanova I."/>
            <person name="Indrakova A."/>
            <person name="Petras P."/>
            <person name="Sedo O."/>
            <person name="Svec P."/>
            <person name="Fisarova L."/>
            <person name="Sedlacek I."/>
            <person name="Doskar J."/>
            <person name="Pantucek R."/>
        </authorList>
    </citation>
    <scope>NUCLEOTIDE SEQUENCE [LARGE SCALE GENOMIC DNA]</scope>
    <source>
        <strain evidence="10 12">P5404</strain>
    </source>
</reference>
<feature type="region of interest" description="Disordered" evidence="7">
    <location>
        <begin position="845"/>
        <end position="923"/>
    </location>
</feature>
<feature type="compositionally biased region" description="Pro residues" evidence="7">
    <location>
        <begin position="875"/>
        <end position="903"/>
    </location>
</feature>
<dbReference type="OrthoDB" id="2237346at2"/>
<dbReference type="Pfam" id="PF00746">
    <property type="entry name" value="Gram_pos_anchor"/>
    <property type="match status" value="1"/>
</dbReference>
<evidence type="ECO:0000256" key="4">
    <source>
        <dbReference type="ARBA" id="ARBA00022581"/>
    </source>
</evidence>
<evidence type="ECO:0000256" key="1">
    <source>
        <dbReference type="ARBA" id="ARBA00004168"/>
    </source>
</evidence>
<evidence type="ECO:0000313" key="11">
    <source>
        <dbReference type="Proteomes" id="UP000254047"/>
    </source>
</evidence>
<proteinExistence type="predicted"/>
<name>A0A380G4I1_9STAP</name>